<dbReference type="SMART" id="SM00448">
    <property type="entry name" value="REC"/>
    <property type="match status" value="1"/>
</dbReference>
<dbReference type="InterPro" id="IPR011006">
    <property type="entry name" value="CheY-like_superfamily"/>
</dbReference>
<proteinExistence type="predicted"/>
<dbReference type="Pfam" id="PF00072">
    <property type="entry name" value="Response_reg"/>
    <property type="match status" value="1"/>
</dbReference>
<dbReference type="InterPro" id="IPR001789">
    <property type="entry name" value="Sig_transdc_resp-reg_receiver"/>
</dbReference>
<dbReference type="Gene3D" id="3.40.50.2300">
    <property type="match status" value="1"/>
</dbReference>
<dbReference type="PANTHER" id="PTHR44591:SF3">
    <property type="entry name" value="RESPONSE REGULATORY DOMAIN-CONTAINING PROTEIN"/>
    <property type="match status" value="1"/>
</dbReference>
<dbReference type="EMBL" id="CP022163">
    <property type="protein sequence ID" value="ATB30501.1"/>
    <property type="molecule type" value="Genomic_DNA"/>
</dbReference>
<name>A0A250IH60_9BACT</name>
<keyword evidence="5" id="KW-1185">Reference proteome</keyword>
<evidence type="ECO:0000313" key="5">
    <source>
        <dbReference type="Proteomes" id="UP000217289"/>
    </source>
</evidence>
<feature type="modified residue" description="4-aspartylphosphate" evidence="2">
    <location>
        <position position="52"/>
    </location>
</feature>
<accession>A0A250IH60</accession>
<dbReference type="PANTHER" id="PTHR44591">
    <property type="entry name" value="STRESS RESPONSE REGULATOR PROTEIN 1"/>
    <property type="match status" value="1"/>
</dbReference>
<evidence type="ECO:0000256" key="1">
    <source>
        <dbReference type="ARBA" id="ARBA00022553"/>
    </source>
</evidence>
<organism evidence="4 5">
    <name type="scientific">Melittangium boletus DSM 14713</name>
    <dbReference type="NCBI Taxonomy" id="1294270"/>
    <lineage>
        <taxon>Bacteria</taxon>
        <taxon>Pseudomonadati</taxon>
        <taxon>Myxococcota</taxon>
        <taxon>Myxococcia</taxon>
        <taxon>Myxococcales</taxon>
        <taxon>Cystobacterineae</taxon>
        <taxon>Archangiaceae</taxon>
        <taxon>Melittangium</taxon>
    </lineage>
</organism>
<protein>
    <recommendedName>
        <fullName evidence="3">Response regulatory domain-containing protein</fullName>
    </recommendedName>
</protein>
<sequence>MSHILIVEDEDVLADSLQDILLSEGHTVRIARNGLDALELLSQGQTELVLLDLMLPQVDGVSVLQHLRRTSPDTRVIITTSCSREALRGHAVEAYLRKPFTLEALLGAVETALRPKSSRTHTESSV</sequence>
<evidence type="ECO:0000259" key="3">
    <source>
        <dbReference type="PROSITE" id="PS50110"/>
    </source>
</evidence>
<dbReference type="OrthoDB" id="9808843at2"/>
<dbReference type="CDD" id="cd17574">
    <property type="entry name" value="REC_OmpR"/>
    <property type="match status" value="1"/>
</dbReference>
<evidence type="ECO:0000256" key="2">
    <source>
        <dbReference type="PROSITE-ProRule" id="PRU00169"/>
    </source>
</evidence>
<gene>
    <name evidence="4" type="ORF">MEBOL_003962</name>
</gene>
<dbReference type="GO" id="GO:0000160">
    <property type="term" value="P:phosphorelay signal transduction system"/>
    <property type="evidence" value="ECO:0007669"/>
    <property type="project" value="InterPro"/>
</dbReference>
<dbReference type="SUPFAM" id="SSF52172">
    <property type="entry name" value="CheY-like"/>
    <property type="match status" value="1"/>
</dbReference>
<dbReference type="InterPro" id="IPR050595">
    <property type="entry name" value="Bact_response_regulator"/>
</dbReference>
<keyword evidence="1 2" id="KW-0597">Phosphoprotein</keyword>
<evidence type="ECO:0000313" key="4">
    <source>
        <dbReference type="EMBL" id="ATB30501.1"/>
    </source>
</evidence>
<dbReference type="AlphaFoldDB" id="A0A250IH60"/>
<dbReference type="RefSeq" id="WP_095978947.1">
    <property type="nucleotide sequence ID" value="NZ_CP022163.1"/>
</dbReference>
<feature type="domain" description="Response regulatory" evidence="3">
    <location>
        <begin position="3"/>
        <end position="113"/>
    </location>
</feature>
<reference evidence="4 5" key="1">
    <citation type="submission" date="2017-06" db="EMBL/GenBank/DDBJ databases">
        <authorList>
            <person name="Kim H.J."/>
            <person name="Triplett B.A."/>
        </authorList>
    </citation>
    <scope>NUCLEOTIDE SEQUENCE [LARGE SCALE GENOMIC DNA]</scope>
    <source>
        <strain evidence="4 5">DSM 14713</strain>
    </source>
</reference>
<dbReference type="Proteomes" id="UP000217289">
    <property type="component" value="Chromosome"/>
</dbReference>
<dbReference type="KEGG" id="mbd:MEBOL_003962"/>
<dbReference type="PROSITE" id="PS50110">
    <property type="entry name" value="RESPONSE_REGULATORY"/>
    <property type="match status" value="1"/>
</dbReference>